<dbReference type="Gene3D" id="3.40.30.10">
    <property type="entry name" value="Glutaredoxin"/>
    <property type="match status" value="1"/>
</dbReference>
<dbReference type="PANTHER" id="PTHR43640:SF1">
    <property type="entry name" value="THIOREDOXIN-DEPENDENT PEROXIREDOXIN"/>
    <property type="match status" value="1"/>
</dbReference>
<dbReference type="EMBL" id="FQ312005">
    <property type="protein sequence ID" value="CBW25584.1"/>
    <property type="molecule type" value="Genomic_DNA"/>
</dbReference>
<protein>
    <submittedName>
        <fullName evidence="3">Exported protein</fullName>
    </submittedName>
</protein>
<dbReference type="eggNOG" id="COG0526">
    <property type="taxonomic scope" value="Bacteria"/>
</dbReference>
<name>E1X5B2_HALMS</name>
<dbReference type="GO" id="GO:0016491">
    <property type="term" value="F:oxidoreductase activity"/>
    <property type="evidence" value="ECO:0007669"/>
    <property type="project" value="InterPro"/>
</dbReference>
<keyword evidence="1" id="KW-0732">Signal</keyword>
<dbReference type="InterPro" id="IPR013766">
    <property type="entry name" value="Thioredoxin_domain"/>
</dbReference>
<evidence type="ECO:0000313" key="4">
    <source>
        <dbReference type="Proteomes" id="UP000008963"/>
    </source>
</evidence>
<evidence type="ECO:0000256" key="1">
    <source>
        <dbReference type="SAM" id="SignalP"/>
    </source>
</evidence>
<dbReference type="STRING" id="862908.BMS_0679"/>
<dbReference type="InterPro" id="IPR036249">
    <property type="entry name" value="Thioredoxin-like_sf"/>
</dbReference>
<gene>
    <name evidence="3" type="ordered locus">BMS_0679</name>
</gene>
<feature type="domain" description="Thioredoxin" evidence="2">
    <location>
        <begin position="22"/>
        <end position="181"/>
    </location>
</feature>
<dbReference type="PROSITE" id="PS51352">
    <property type="entry name" value="THIOREDOXIN_2"/>
    <property type="match status" value="1"/>
</dbReference>
<accession>E1X5B2</accession>
<dbReference type="HOGENOM" id="CLU_1458578_0_0_7"/>
<proteinExistence type="predicted"/>
<dbReference type="Pfam" id="PF08534">
    <property type="entry name" value="Redoxin"/>
    <property type="match status" value="1"/>
</dbReference>
<feature type="chain" id="PRO_5003154570" evidence="1">
    <location>
        <begin position="29"/>
        <end position="186"/>
    </location>
</feature>
<dbReference type="Proteomes" id="UP000008963">
    <property type="component" value="Chromosome"/>
</dbReference>
<organism evidence="3 4">
    <name type="scientific">Halobacteriovorax marinus (strain ATCC BAA-682 / DSM 15412 / SJ)</name>
    <name type="common">Bacteriovorax marinus</name>
    <dbReference type="NCBI Taxonomy" id="862908"/>
    <lineage>
        <taxon>Bacteria</taxon>
        <taxon>Pseudomonadati</taxon>
        <taxon>Bdellovibrionota</taxon>
        <taxon>Bacteriovoracia</taxon>
        <taxon>Bacteriovoracales</taxon>
        <taxon>Halobacteriovoraceae</taxon>
        <taxon>Halobacteriovorax</taxon>
    </lineage>
</organism>
<evidence type="ECO:0000313" key="3">
    <source>
        <dbReference type="EMBL" id="CBW25584.1"/>
    </source>
</evidence>
<dbReference type="PATRIC" id="fig|862908.3.peg.652"/>
<sequence>MDRNTNKRYVSYMKTLLISLLISITTHAHNGALTKAKLLNGESFQSLAAKEKKLVVFFLSASCPCTKKNIPYLQKLSKEYSHFQFIGVHSNANENLDLAKKEFSNFDFPIAYDEKGEIADQFKATKTPHVFVVSASDEILYHGGVTNSIDPKRAKNFYLDNALKDITNHKEVRQKFAKALGCYIVR</sequence>
<dbReference type="AlphaFoldDB" id="E1X5B2"/>
<dbReference type="PANTHER" id="PTHR43640">
    <property type="entry name" value="OS07G0260300 PROTEIN"/>
    <property type="match status" value="1"/>
</dbReference>
<evidence type="ECO:0000259" key="2">
    <source>
        <dbReference type="PROSITE" id="PS51352"/>
    </source>
</evidence>
<dbReference type="SUPFAM" id="SSF52833">
    <property type="entry name" value="Thioredoxin-like"/>
    <property type="match status" value="1"/>
</dbReference>
<feature type="signal peptide" evidence="1">
    <location>
        <begin position="1"/>
        <end position="28"/>
    </location>
</feature>
<reference evidence="4" key="1">
    <citation type="journal article" date="2013" name="ISME J.">
        <title>A small predatory core genome in the divergent marine Bacteriovorax marinus SJ and the terrestrial Bdellovibrio bacteriovorus.</title>
        <authorList>
            <person name="Crossman L.C."/>
            <person name="Chen H."/>
            <person name="Cerdeno-Tarraga A.M."/>
            <person name="Brooks K."/>
            <person name="Quail M.A."/>
            <person name="Pineiro S.A."/>
            <person name="Hobley L."/>
            <person name="Sockett R.E."/>
            <person name="Bentley S.D."/>
            <person name="Parkhill J."/>
            <person name="Williams H.N."/>
            <person name="Stine O.C."/>
        </authorList>
    </citation>
    <scope>NUCLEOTIDE SEQUENCE [LARGE SCALE GENOMIC DNA]</scope>
    <source>
        <strain evidence="4">ATCC BAA-682 / DSM 15412 / SJ</strain>
    </source>
</reference>
<dbReference type="InterPro" id="IPR013740">
    <property type="entry name" value="Redoxin"/>
</dbReference>
<keyword evidence="4" id="KW-1185">Reference proteome</keyword>
<dbReference type="KEGG" id="bmx:BMS_0679"/>
<dbReference type="InterPro" id="IPR047262">
    <property type="entry name" value="PRX-like1"/>
</dbReference>